<comment type="caution">
    <text evidence="1">The sequence shown here is derived from an EMBL/GenBank/DDBJ whole genome shotgun (WGS) entry which is preliminary data.</text>
</comment>
<keyword evidence="2" id="KW-1185">Reference proteome</keyword>
<name>A0A2P4QFZ4_RHIID</name>
<accession>A0A2P4QFZ4</accession>
<gene>
    <name evidence="1" type="ORF">GLOIN_2v882189</name>
</gene>
<organism evidence="1 2">
    <name type="scientific">Rhizophagus irregularis (strain DAOM 181602 / DAOM 197198 / MUCL 43194)</name>
    <name type="common">Arbuscular mycorrhizal fungus</name>
    <name type="synonym">Glomus intraradices</name>
    <dbReference type="NCBI Taxonomy" id="747089"/>
    <lineage>
        <taxon>Eukaryota</taxon>
        <taxon>Fungi</taxon>
        <taxon>Fungi incertae sedis</taxon>
        <taxon>Mucoromycota</taxon>
        <taxon>Glomeromycotina</taxon>
        <taxon>Glomeromycetes</taxon>
        <taxon>Glomerales</taxon>
        <taxon>Glomeraceae</taxon>
        <taxon>Rhizophagus</taxon>
    </lineage>
</organism>
<dbReference type="Proteomes" id="UP000018888">
    <property type="component" value="Unassembled WGS sequence"/>
</dbReference>
<proteinExistence type="predicted"/>
<evidence type="ECO:0000313" key="2">
    <source>
        <dbReference type="Proteomes" id="UP000018888"/>
    </source>
</evidence>
<reference evidence="1 2" key="1">
    <citation type="journal article" date="2013" name="Proc. Natl. Acad. Sci. U.S.A.">
        <title>Genome of an arbuscular mycorrhizal fungus provides insight into the oldest plant symbiosis.</title>
        <authorList>
            <person name="Tisserant E."/>
            <person name="Malbreil M."/>
            <person name="Kuo A."/>
            <person name="Kohler A."/>
            <person name="Symeonidi A."/>
            <person name="Balestrini R."/>
            <person name="Charron P."/>
            <person name="Duensing N."/>
            <person name="Frei Dit Frey N."/>
            <person name="Gianinazzi-Pearson V."/>
            <person name="Gilbert L.B."/>
            <person name="Handa Y."/>
            <person name="Herr J.R."/>
            <person name="Hijri M."/>
            <person name="Koul R."/>
            <person name="Kawaguchi M."/>
            <person name="Krajinski F."/>
            <person name="Lammers P.J."/>
            <person name="Masclaux F.G."/>
            <person name="Murat C."/>
            <person name="Morin E."/>
            <person name="Ndikumana S."/>
            <person name="Pagni M."/>
            <person name="Petitpierre D."/>
            <person name="Requena N."/>
            <person name="Rosikiewicz P."/>
            <person name="Riley R."/>
            <person name="Saito K."/>
            <person name="San Clemente H."/>
            <person name="Shapiro H."/>
            <person name="van Tuinen D."/>
            <person name="Becard G."/>
            <person name="Bonfante P."/>
            <person name="Paszkowski U."/>
            <person name="Shachar-Hill Y.Y."/>
            <person name="Tuskan G.A."/>
            <person name="Young P.W."/>
            <person name="Sanders I.R."/>
            <person name="Henrissat B."/>
            <person name="Rensing S.A."/>
            <person name="Grigoriev I.V."/>
            <person name="Corradi N."/>
            <person name="Roux C."/>
            <person name="Martin F."/>
        </authorList>
    </citation>
    <scope>NUCLEOTIDE SEQUENCE [LARGE SCALE GENOMIC DNA]</scope>
    <source>
        <strain evidence="1 2">DAOM 197198</strain>
    </source>
</reference>
<reference evidence="1 2" key="2">
    <citation type="journal article" date="2018" name="New Phytol.">
        <title>High intraspecific genome diversity in the model arbuscular mycorrhizal symbiont Rhizophagus irregularis.</title>
        <authorList>
            <person name="Chen E.C.H."/>
            <person name="Morin E."/>
            <person name="Beaudet D."/>
            <person name="Noel J."/>
            <person name="Yildirir G."/>
            <person name="Ndikumana S."/>
            <person name="Charron P."/>
            <person name="St-Onge C."/>
            <person name="Giorgi J."/>
            <person name="Kruger M."/>
            <person name="Marton T."/>
            <person name="Ropars J."/>
            <person name="Grigoriev I.V."/>
            <person name="Hainaut M."/>
            <person name="Henrissat B."/>
            <person name="Roux C."/>
            <person name="Martin F."/>
            <person name="Corradi N."/>
        </authorList>
    </citation>
    <scope>NUCLEOTIDE SEQUENCE [LARGE SCALE GENOMIC DNA]</scope>
    <source>
        <strain evidence="1 2">DAOM 197198</strain>
    </source>
</reference>
<dbReference type="AlphaFoldDB" id="A0A2P4QFZ4"/>
<sequence length="52" mass="6111">MITLVLHDHMTNIKKLFQQKVALKKFFSFVNSLLNSPSTPHQLFKQFLHQVS</sequence>
<protein>
    <submittedName>
        <fullName evidence="1">Uncharacterized protein</fullName>
    </submittedName>
</protein>
<evidence type="ECO:0000313" key="1">
    <source>
        <dbReference type="EMBL" id="POG76561.1"/>
    </source>
</evidence>
<dbReference type="EMBL" id="AUPC02000049">
    <property type="protein sequence ID" value="POG76561.1"/>
    <property type="molecule type" value="Genomic_DNA"/>
</dbReference>